<keyword evidence="4 9" id="KW-0812">Transmembrane</keyword>
<dbReference type="GO" id="GO:0005524">
    <property type="term" value="F:ATP binding"/>
    <property type="evidence" value="ECO:0007669"/>
    <property type="project" value="UniProtKB-KW"/>
</dbReference>
<dbReference type="PROSITE" id="PS50893">
    <property type="entry name" value="ABC_TRANSPORTER_2"/>
    <property type="match status" value="1"/>
</dbReference>
<name>A0A2S9YBD2_9BACT</name>
<dbReference type="InterPro" id="IPR003593">
    <property type="entry name" value="AAA+_ATPase"/>
</dbReference>
<dbReference type="InterPro" id="IPR039421">
    <property type="entry name" value="Type_1_exporter"/>
</dbReference>
<gene>
    <name evidence="12" type="ORF">ENSA5_23400</name>
</gene>
<feature type="transmembrane region" description="Helical" evidence="9">
    <location>
        <begin position="174"/>
        <end position="193"/>
    </location>
</feature>
<keyword evidence="7 9" id="KW-1133">Transmembrane helix</keyword>
<organism evidence="12 13">
    <name type="scientific">Enhygromyxa salina</name>
    <dbReference type="NCBI Taxonomy" id="215803"/>
    <lineage>
        <taxon>Bacteria</taxon>
        <taxon>Pseudomonadati</taxon>
        <taxon>Myxococcota</taxon>
        <taxon>Polyangia</taxon>
        <taxon>Nannocystales</taxon>
        <taxon>Nannocystaceae</taxon>
        <taxon>Enhygromyxa</taxon>
    </lineage>
</organism>
<dbReference type="SMART" id="SM00382">
    <property type="entry name" value="AAA"/>
    <property type="match status" value="1"/>
</dbReference>
<evidence type="ECO:0000256" key="8">
    <source>
        <dbReference type="ARBA" id="ARBA00023136"/>
    </source>
</evidence>
<evidence type="ECO:0000256" key="1">
    <source>
        <dbReference type="ARBA" id="ARBA00004651"/>
    </source>
</evidence>
<dbReference type="PANTHER" id="PTHR43394">
    <property type="entry name" value="ATP-DEPENDENT PERMEASE MDL1, MITOCHONDRIAL"/>
    <property type="match status" value="1"/>
</dbReference>
<dbReference type="InterPro" id="IPR011527">
    <property type="entry name" value="ABC1_TM_dom"/>
</dbReference>
<dbReference type="PROSITE" id="PS00211">
    <property type="entry name" value="ABC_TRANSPORTER_1"/>
    <property type="match status" value="1"/>
</dbReference>
<evidence type="ECO:0000256" key="2">
    <source>
        <dbReference type="ARBA" id="ARBA00022448"/>
    </source>
</evidence>
<evidence type="ECO:0000259" key="11">
    <source>
        <dbReference type="PROSITE" id="PS50929"/>
    </source>
</evidence>
<dbReference type="GO" id="GO:0016887">
    <property type="term" value="F:ATP hydrolysis activity"/>
    <property type="evidence" value="ECO:0007669"/>
    <property type="project" value="InterPro"/>
</dbReference>
<dbReference type="Gene3D" id="1.20.1560.10">
    <property type="entry name" value="ABC transporter type 1, transmembrane domain"/>
    <property type="match status" value="1"/>
</dbReference>
<comment type="subcellular location">
    <subcellularLocation>
        <location evidence="1">Cell membrane</location>
        <topology evidence="1">Multi-pass membrane protein</topology>
    </subcellularLocation>
</comment>
<protein>
    <submittedName>
        <fullName evidence="12">Putative multidrug export ATP-binding/permease protein</fullName>
        <ecNumber evidence="12">3.6.3.-</ecNumber>
    </submittedName>
</protein>
<dbReference type="EMBL" id="PVNK01000119">
    <property type="protein sequence ID" value="PRQ02413.1"/>
    <property type="molecule type" value="Genomic_DNA"/>
</dbReference>
<keyword evidence="2" id="KW-0813">Transport</keyword>
<proteinExistence type="predicted"/>
<evidence type="ECO:0000256" key="5">
    <source>
        <dbReference type="ARBA" id="ARBA00022741"/>
    </source>
</evidence>
<feature type="transmembrane region" description="Helical" evidence="9">
    <location>
        <begin position="265"/>
        <end position="286"/>
    </location>
</feature>
<dbReference type="OrthoDB" id="9760168at2"/>
<reference evidence="12 13" key="1">
    <citation type="submission" date="2018-03" db="EMBL/GenBank/DDBJ databases">
        <title>Draft Genome Sequences of the Obligatory Marine Myxobacteria Enhygromyxa salina SWB005.</title>
        <authorList>
            <person name="Poehlein A."/>
            <person name="Moghaddam J.A."/>
            <person name="Harms H."/>
            <person name="Alanjari M."/>
            <person name="Koenig G.M."/>
            <person name="Daniel R."/>
            <person name="Schaeberle T.F."/>
        </authorList>
    </citation>
    <scope>NUCLEOTIDE SEQUENCE [LARGE SCALE GENOMIC DNA]</scope>
    <source>
        <strain evidence="12 13">SWB005</strain>
    </source>
</reference>
<dbReference type="GO" id="GO:0015421">
    <property type="term" value="F:ABC-type oligopeptide transporter activity"/>
    <property type="evidence" value="ECO:0007669"/>
    <property type="project" value="TreeGrafter"/>
</dbReference>
<evidence type="ECO:0000313" key="12">
    <source>
        <dbReference type="EMBL" id="PRQ02413.1"/>
    </source>
</evidence>
<evidence type="ECO:0000256" key="9">
    <source>
        <dbReference type="SAM" id="Phobius"/>
    </source>
</evidence>
<feature type="transmembrane region" description="Helical" evidence="9">
    <location>
        <begin position="68"/>
        <end position="89"/>
    </location>
</feature>
<feature type="transmembrane region" description="Helical" evidence="9">
    <location>
        <begin position="151"/>
        <end position="168"/>
    </location>
</feature>
<dbReference type="PROSITE" id="PS50929">
    <property type="entry name" value="ABC_TM1F"/>
    <property type="match status" value="1"/>
</dbReference>
<evidence type="ECO:0000259" key="10">
    <source>
        <dbReference type="PROSITE" id="PS50893"/>
    </source>
</evidence>
<sequence length="598" mass="64968">MSQAADQREPSVERATLRRILARARPHWLSLSVAVVLLLTGSGITLALPQLAGNFGGALLSAEEPERALASLREGLVLFGALLLVQGLLQVVRRLLLVRVGERVVAELRVEVYAHLLDQAQAFHAQQRTGELLSRLGADIVRVQQTVSSDLASFLRNSVILVGGFALLLQTDPWLTLVMLGVIPPLVLVLSFVGRRIRRLSRRTQAGLAEVSATAQEVLAAIDVVQAFTREDHEVERFTRGVEDVYRDVLRRAVLQDALSSATRLLGFTALGLVLVIGGTMISAGGLEPGELLSFMFYTVLVASSVGSFSDLYSRMQVSLGAGARVLALLDLPLAFAGERERAPVELDGGGLRFRAIGFRYAEDGPWVLDGVDIEIPPDSVCALVGPSGSGKTTLGRLLLRFWDPQRGAVEIDGHDLRELRLEDLRRKLAVVAQEPTLFSGTVRENIRYGRLDATDEEVEEAATAAYAHEFIVELEAGYETRVGERGVLLSGGQRQRIAIARALLRDPLILLLDEATSALDSESEARVQAALEVLQRGRTTLVIAHRLSTVRRADQIIVLDHGRVVERGTHAALMARAGAYAAMVERQALLDDLGETS</sequence>
<keyword evidence="6 12" id="KW-0067">ATP-binding</keyword>
<feature type="transmembrane region" description="Helical" evidence="9">
    <location>
        <begin position="28"/>
        <end position="48"/>
    </location>
</feature>
<dbReference type="GO" id="GO:0090374">
    <property type="term" value="P:oligopeptide export from mitochondrion"/>
    <property type="evidence" value="ECO:0007669"/>
    <property type="project" value="TreeGrafter"/>
</dbReference>
<dbReference type="GO" id="GO:0005886">
    <property type="term" value="C:plasma membrane"/>
    <property type="evidence" value="ECO:0007669"/>
    <property type="project" value="UniProtKB-SubCell"/>
</dbReference>
<dbReference type="InterPro" id="IPR017871">
    <property type="entry name" value="ABC_transporter-like_CS"/>
</dbReference>
<dbReference type="Proteomes" id="UP000237968">
    <property type="component" value="Unassembled WGS sequence"/>
</dbReference>
<dbReference type="Pfam" id="PF00664">
    <property type="entry name" value="ABC_membrane"/>
    <property type="match status" value="1"/>
</dbReference>
<dbReference type="InterPro" id="IPR027417">
    <property type="entry name" value="P-loop_NTPase"/>
</dbReference>
<dbReference type="Gene3D" id="3.40.50.300">
    <property type="entry name" value="P-loop containing nucleotide triphosphate hydrolases"/>
    <property type="match status" value="1"/>
</dbReference>
<accession>A0A2S9YBD2</accession>
<evidence type="ECO:0000256" key="7">
    <source>
        <dbReference type="ARBA" id="ARBA00022989"/>
    </source>
</evidence>
<keyword evidence="13" id="KW-1185">Reference proteome</keyword>
<dbReference type="EC" id="3.6.3.-" evidence="12"/>
<feature type="domain" description="ABC transmembrane type-1" evidence="11">
    <location>
        <begin position="33"/>
        <end position="317"/>
    </location>
</feature>
<dbReference type="RefSeq" id="WP_146155598.1">
    <property type="nucleotide sequence ID" value="NZ_PVNK01000119.1"/>
</dbReference>
<keyword evidence="3" id="KW-1003">Cell membrane</keyword>
<dbReference type="InterPro" id="IPR036640">
    <property type="entry name" value="ABC1_TM_sf"/>
</dbReference>
<dbReference type="PANTHER" id="PTHR43394:SF1">
    <property type="entry name" value="ATP-BINDING CASSETTE SUB-FAMILY B MEMBER 10, MITOCHONDRIAL"/>
    <property type="match status" value="1"/>
</dbReference>
<keyword evidence="8 9" id="KW-0472">Membrane</keyword>
<comment type="caution">
    <text evidence="12">The sequence shown here is derived from an EMBL/GenBank/DDBJ whole genome shotgun (WGS) entry which is preliminary data.</text>
</comment>
<dbReference type="InterPro" id="IPR003439">
    <property type="entry name" value="ABC_transporter-like_ATP-bd"/>
</dbReference>
<dbReference type="Pfam" id="PF00005">
    <property type="entry name" value="ABC_tran"/>
    <property type="match status" value="1"/>
</dbReference>
<feature type="domain" description="ABC transporter" evidence="10">
    <location>
        <begin position="352"/>
        <end position="587"/>
    </location>
</feature>
<keyword evidence="12" id="KW-0378">Hydrolase</keyword>
<dbReference type="FunFam" id="3.40.50.300:FF:000221">
    <property type="entry name" value="Multidrug ABC transporter ATP-binding protein"/>
    <property type="match status" value="1"/>
</dbReference>
<keyword evidence="5" id="KW-0547">Nucleotide-binding</keyword>
<evidence type="ECO:0000256" key="4">
    <source>
        <dbReference type="ARBA" id="ARBA00022692"/>
    </source>
</evidence>
<dbReference type="SUPFAM" id="SSF52540">
    <property type="entry name" value="P-loop containing nucleoside triphosphate hydrolases"/>
    <property type="match status" value="1"/>
</dbReference>
<dbReference type="SUPFAM" id="SSF90123">
    <property type="entry name" value="ABC transporter transmembrane region"/>
    <property type="match status" value="1"/>
</dbReference>
<evidence type="ECO:0000313" key="13">
    <source>
        <dbReference type="Proteomes" id="UP000237968"/>
    </source>
</evidence>
<evidence type="ECO:0000256" key="3">
    <source>
        <dbReference type="ARBA" id="ARBA00022475"/>
    </source>
</evidence>
<dbReference type="AlphaFoldDB" id="A0A2S9YBD2"/>
<evidence type="ECO:0000256" key="6">
    <source>
        <dbReference type="ARBA" id="ARBA00022840"/>
    </source>
</evidence>